<proteinExistence type="predicted"/>
<dbReference type="EMBL" id="LN679131">
    <property type="protein sequence ID" value="CEL58602.1"/>
    <property type="molecule type" value="Genomic_DNA"/>
</dbReference>
<keyword evidence="2" id="KW-1185">Reference proteome</keyword>
<gene>
    <name evidence="1" type="ORF">RSOLAG1IB_08678</name>
</gene>
<organism evidence="1 2">
    <name type="scientific">Thanatephorus cucumeris (strain AG1-IB / isolate 7/3/14)</name>
    <name type="common">Lettuce bottom rot fungus</name>
    <name type="synonym">Rhizoctonia solani</name>
    <dbReference type="NCBI Taxonomy" id="1108050"/>
    <lineage>
        <taxon>Eukaryota</taxon>
        <taxon>Fungi</taxon>
        <taxon>Dikarya</taxon>
        <taxon>Basidiomycota</taxon>
        <taxon>Agaricomycotina</taxon>
        <taxon>Agaricomycetes</taxon>
        <taxon>Cantharellales</taxon>
        <taxon>Ceratobasidiaceae</taxon>
        <taxon>Rhizoctonia</taxon>
        <taxon>Rhizoctonia solani AG-1</taxon>
    </lineage>
</organism>
<name>A0A0B7FR34_THACB</name>
<dbReference type="AlphaFoldDB" id="A0A0B7FR34"/>
<evidence type="ECO:0000313" key="2">
    <source>
        <dbReference type="Proteomes" id="UP000059188"/>
    </source>
</evidence>
<sequence length="74" mass="7916">MLPVAKIKTESSKAAQRLIGAEQITIVYVKLIPLLTATRGAPDNGLVIIPKGQGCWFIGCAITLEAFEGLFSRS</sequence>
<dbReference type="Proteomes" id="UP000059188">
    <property type="component" value="Unassembled WGS sequence"/>
</dbReference>
<evidence type="ECO:0000313" key="1">
    <source>
        <dbReference type="EMBL" id="CEL58602.1"/>
    </source>
</evidence>
<protein>
    <submittedName>
        <fullName evidence="1">Uncharacterized protein</fullName>
    </submittedName>
</protein>
<accession>A0A0B7FR34</accession>
<reference evidence="1 2" key="1">
    <citation type="submission" date="2014-11" db="EMBL/GenBank/DDBJ databases">
        <authorList>
            <person name="Wibberg Daniel"/>
        </authorList>
    </citation>
    <scope>NUCLEOTIDE SEQUENCE [LARGE SCALE GENOMIC DNA]</scope>
    <source>
        <strain evidence="1">Rhizoctonia solani AG1-IB 7/3/14</strain>
    </source>
</reference>